<dbReference type="CDD" id="cd20736">
    <property type="entry name" value="PoNe_Nuclease"/>
    <property type="match status" value="1"/>
</dbReference>
<dbReference type="Gene3D" id="3.40.1350.10">
    <property type="match status" value="1"/>
</dbReference>
<dbReference type="NCBIfam" id="TIGR00252">
    <property type="entry name" value="YraN family protein"/>
    <property type="match status" value="1"/>
</dbReference>
<evidence type="ECO:0000256" key="1">
    <source>
        <dbReference type="ARBA" id="ARBA00006738"/>
    </source>
</evidence>
<dbReference type="RefSeq" id="WP_135103906.1">
    <property type="nucleotide sequence ID" value="NZ_CALESN010000085.1"/>
</dbReference>
<sequence length="121" mass="14181">MAEHNDLGKKGEEAAVNLLKQKGYKIIEQNWTYEKYEIDIIARNEEFIIFVEVKTRSSNYWGHPEDAVSKRKIKRIVEAADFYLKEFNIDLPARFDVIAAIWTGQKFEIDHIDDAFFAPIN</sequence>
<dbReference type="InterPro" id="IPR011856">
    <property type="entry name" value="tRNA_endonuc-like_dom_sf"/>
</dbReference>
<dbReference type="InterPro" id="IPR003509">
    <property type="entry name" value="UPF0102_YraN-like"/>
</dbReference>
<proteinExistence type="inferred from homology"/>
<dbReference type="InterPro" id="IPR011335">
    <property type="entry name" value="Restrct_endonuc-II-like"/>
</dbReference>
<dbReference type="GO" id="GO:0003676">
    <property type="term" value="F:nucleic acid binding"/>
    <property type="evidence" value="ECO:0007669"/>
    <property type="project" value="InterPro"/>
</dbReference>
<dbReference type="HAMAP" id="MF_00048">
    <property type="entry name" value="UPF0102"/>
    <property type="match status" value="1"/>
</dbReference>
<gene>
    <name evidence="3" type="ORF">KL86DYS2_11325</name>
</gene>
<dbReference type="EMBL" id="FLUL01000001">
    <property type="protein sequence ID" value="SBV97736.1"/>
    <property type="molecule type" value="Genomic_DNA"/>
</dbReference>
<organism evidence="3">
    <name type="scientific">uncultured Dysgonomonas sp</name>
    <dbReference type="NCBI Taxonomy" id="206096"/>
    <lineage>
        <taxon>Bacteria</taxon>
        <taxon>Pseudomonadati</taxon>
        <taxon>Bacteroidota</taxon>
        <taxon>Bacteroidia</taxon>
        <taxon>Bacteroidales</taxon>
        <taxon>Dysgonomonadaceae</taxon>
        <taxon>Dysgonomonas</taxon>
        <taxon>environmental samples</taxon>
    </lineage>
</organism>
<comment type="similarity">
    <text evidence="1 2">Belongs to the UPF0102 family.</text>
</comment>
<dbReference type="AlphaFoldDB" id="A0A212JE85"/>
<reference evidence="3" key="1">
    <citation type="submission" date="2016-04" db="EMBL/GenBank/DDBJ databases">
        <authorList>
            <person name="Evans L.H."/>
            <person name="Alamgir A."/>
            <person name="Owens N."/>
            <person name="Weber N.D."/>
            <person name="Virtaneva K."/>
            <person name="Barbian K."/>
            <person name="Babar A."/>
            <person name="Rosenke K."/>
        </authorList>
    </citation>
    <scope>NUCLEOTIDE SEQUENCE</scope>
    <source>
        <strain evidence="3">86-2</strain>
    </source>
</reference>
<evidence type="ECO:0000256" key="2">
    <source>
        <dbReference type="HAMAP-Rule" id="MF_00048"/>
    </source>
</evidence>
<name>A0A212JE85_9BACT</name>
<dbReference type="SUPFAM" id="SSF52980">
    <property type="entry name" value="Restriction endonuclease-like"/>
    <property type="match status" value="1"/>
</dbReference>
<dbReference type="Pfam" id="PF02021">
    <property type="entry name" value="UPF0102"/>
    <property type="match status" value="1"/>
</dbReference>
<dbReference type="NCBIfam" id="NF009150">
    <property type="entry name" value="PRK12497.1-3"/>
    <property type="match status" value="1"/>
</dbReference>
<dbReference type="PANTHER" id="PTHR34039:SF1">
    <property type="entry name" value="UPF0102 PROTEIN YRAN"/>
    <property type="match status" value="1"/>
</dbReference>
<evidence type="ECO:0000313" key="3">
    <source>
        <dbReference type="EMBL" id="SBV97736.1"/>
    </source>
</evidence>
<protein>
    <recommendedName>
        <fullName evidence="2">UPF0102 protein KL86DYS2_11325</fullName>
    </recommendedName>
</protein>
<dbReference type="PANTHER" id="PTHR34039">
    <property type="entry name" value="UPF0102 PROTEIN YRAN"/>
    <property type="match status" value="1"/>
</dbReference>
<accession>A0A212JE85</accession>